<proteinExistence type="predicted"/>
<name>A0A0A9DXW9_ARUDO</name>
<dbReference type="EMBL" id="GBRH01206352">
    <property type="protein sequence ID" value="JAD91543.1"/>
    <property type="molecule type" value="Transcribed_RNA"/>
</dbReference>
<evidence type="ECO:0000313" key="1">
    <source>
        <dbReference type="EMBL" id="JAD91543.1"/>
    </source>
</evidence>
<reference evidence="1" key="1">
    <citation type="submission" date="2014-09" db="EMBL/GenBank/DDBJ databases">
        <authorList>
            <person name="Magalhaes I.L.F."/>
            <person name="Oliveira U."/>
            <person name="Santos F.R."/>
            <person name="Vidigal T.H.D.A."/>
            <person name="Brescovit A.D."/>
            <person name="Santos A.J."/>
        </authorList>
    </citation>
    <scope>NUCLEOTIDE SEQUENCE</scope>
    <source>
        <tissue evidence="1">Shoot tissue taken approximately 20 cm above the soil surface</tissue>
    </source>
</reference>
<sequence>MPILNTANKIVLRKSPNMDINKSTAYPCNLSLILKIKH</sequence>
<accession>A0A0A9DXW9</accession>
<reference evidence="1" key="2">
    <citation type="journal article" date="2015" name="Data Brief">
        <title>Shoot transcriptome of the giant reed, Arundo donax.</title>
        <authorList>
            <person name="Barrero R.A."/>
            <person name="Guerrero F.D."/>
            <person name="Moolhuijzen P."/>
            <person name="Goolsby J.A."/>
            <person name="Tidwell J."/>
            <person name="Bellgard S.E."/>
            <person name="Bellgard M.I."/>
        </authorList>
    </citation>
    <scope>NUCLEOTIDE SEQUENCE</scope>
    <source>
        <tissue evidence="1">Shoot tissue taken approximately 20 cm above the soil surface</tissue>
    </source>
</reference>
<dbReference type="AlphaFoldDB" id="A0A0A9DXW9"/>
<protein>
    <submittedName>
        <fullName evidence="1">Uncharacterized protein</fullName>
    </submittedName>
</protein>
<organism evidence="1">
    <name type="scientific">Arundo donax</name>
    <name type="common">Giant reed</name>
    <name type="synonym">Donax arundinaceus</name>
    <dbReference type="NCBI Taxonomy" id="35708"/>
    <lineage>
        <taxon>Eukaryota</taxon>
        <taxon>Viridiplantae</taxon>
        <taxon>Streptophyta</taxon>
        <taxon>Embryophyta</taxon>
        <taxon>Tracheophyta</taxon>
        <taxon>Spermatophyta</taxon>
        <taxon>Magnoliopsida</taxon>
        <taxon>Liliopsida</taxon>
        <taxon>Poales</taxon>
        <taxon>Poaceae</taxon>
        <taxon>PACMAD clade</taxon>
        <taxon>Arundinoideae</taxon>
        <taxon>Arundineae</taxon>
        <taxon>Arundo</taxon>
    </lineage>
</organism>